<dbReference type="PROSITE" id="PS51272">
    <property type="entry name" value="SLH"/>
    <property type="match status" value="1"/>
</dbReference>
<evidence type="ECO:0000259" key="4">
    <source>
        <dbReference type="PROSITE" id="PS51272"/>
    </source>
</evidence>
<accession>A0A9E2KCH6</accession>
<feature type="chain" id="PRO_5038868946" evidence="3">
    <location>
        <begin position="27"/>
        <end position="667"/>
    </location>
</feature>
<dbReference type="InterPro" id="IPR001119">
    <property type="entry name" value="SLH_dom"/>
</dbReference>
<protein>
    <submittedName>
        <fullName evidence="5">S-layer homology domain-containing protein</fullName>
    </submittedName>
</protein>
<keyword evidence="3" id="KW-0732">Signal</keyword>
<reference evidence="5" key="2">
    <citation type="submission" date="2021-04" db="EMBL/GenBank/DDBJ databases">
        <authorList>
            <person name="Gilroy R."/>
        </authorList>
    </citation>
    <scope>NUCLEOTIDE SEQUENCE</scope>
    <source>
        <strain evidence="5">B5-657</strain>
    </source>
</reference>
<evidence type="ECO:0000256" key="3">
    <source>
        <dbReference type="SAM" id="SignalP"/>
    </source>
</evidence>
<comment type="caution">
    <text evidence="5">The sequence shown here is derived from an EMBL/GenBank/DDBJ whole genome shotgun (WGS) entry which is preliminary data.</text>
</comment>
<proteinExistence type="predicted"/>
<keyword evidence="1" id="KW-0677">Repeat</keyword>
<dbReference type="Pfam" id="PF00395">
    <property type="entry name" value="SLH"/>
    <property type="match status" value="1"/>
</dbReference>
<evidence type="ECO:0000256" key="1">
    <source>
        <dbReference type="ARBA" id="ARBA00022737"/>
    </source>
</evidence>
<gene>
    <name evidence="5" type="ORF">H9872_05565</name>
</gene>
<feature type="domain" description="SLH" evidence="4">
    <location>
        <begin position="24"/>
        <end position="87"/>
    </location>
</feature>
<evidence type="ECO:0000313" key="5">
    <source>
        <dbReference type="EMBL" id="MBU3804202.1"/>
    </source>
</evidence>
<feature type="signal peptide" evidence="3">
    <location>
        <begin position="1"/>
        <end position="26"/>
    </location>
</feature>
<reference evidence="5" key="1">
    <citation type="journal article" date="2021" name="PeerJ">
        <title>Extensive microbial diversity within the chicken gut microbiome revealed by metagenomics and culture.</title>
        <authorList>
            <person name="Gilroy R."/>
            <person name="Ravi A."/>
            <person name="Getino M."/>
            <person name="Pursley I."/>
            <person name="Horton D.L."/>
            <person name="Alikhan N.F."/>
            <person name="Baker D."/>
            <person name="Gharbi K."/>
            <person name="Hall N."/>
            <person name="Watson M."/>
            <person name="Adriaenssens E.M."/>
            <person name="Foster-Nyarko E."/>
            <person name="Jarju S."/>
            <person name="Secka A."/>
            <person name="Antonio M."/>
            <person name="Oren A."/>
            <person name="Chaudhuri R.R."/>
            <person name="La Ragione R."/>
            <person name="Hildebrand F."/>
            <person name="Pallen M.J."/>
        </authorList>
    </citation>
    <scope>NUCLEOTIDE SEQUENCE</scope>
    <source>
        <strain evidence="5">B5-657</strain>
    </source>
</reference>
<sequence>MSFRRFSKYICALSLAAACTITTMGATLTDVTSSHWAYSSIVDLEERGVMALTSSGQFFPNQTMDYFEIADVMAKATGYVDVDIATNVDETFKAQIKANYEKQKATLATYAAKYSTWNSAYNKQIAYLLGRGYISTSDLDKFITKTSSGEVKNIVTKEELAVLVVRLLEREKTATSTYTTTGFKDESSIQVANRPHMAYLKTLGLITADASGNSNANMKVTKALCAKMISSALKIKESTSSNSGSGSLADTNQDASLVTITKVLTKNTSEYYMCLKNSNGEVKYYSIKKTTKILDASGNEVAITKLELGSQAKVNINTENGTDYITSIQLVNSNTTDSNAGNTTDNTTGNTTDNTGTTTQTTTVTGTLLEKVSNGIIRLSLSNSAAKAYVLSDDCSITLNGTTVTADRLSISDAITLTVKNNAVTSIVATTGTGSLTSNGQITEKKLSGAGYVFTVKQNGSTSIVTIPDSAEVTRNNKSVDLRDIRIGDTIKVTKKNGIVTGVEATGVRSTVTGTIKEIHIAQTSKVLVNVNNETKTYILGNDVEMYNNYEKEFITVRDLHLGQEVTLLLDSEEVISLDVEDTSTSVNLMGTITNVGKNYSYIDVLVDYDYVTGESKVYKRIEVDSDTHITLNGKKQNRSILEEDMEIVINYKYLDDTVPEKILVIQ</sequence>
<dbReference type="Proteomes" id="UP000824229">
    <property type="component" value="Unassembled WGS sequence"/>
</dbReference>
<evidence type="ECO:0000313" key="6">
    <source>
        <dbReference type="Proteomes" id="UP000824229"/>
    </source>
</evidence>
<dbReference type="AlphaFoldDB" id="A0A9E2KCH6"/>
<name>A0A9E2KCH6_9FIRM</name>
<dbReference type="PROSITE" id="PS51257">
    <property type="entry name" value="PROKAR_LIPOPROTEIN"/>
    <property type="match status" value="1"/>
</dbReference>
<feature type="region of interest" description="Disordered" evidence="2">
    <location>
        <begin position="335"/>
        <end position="359"/>
    </location>
</feature>
<dbReference type="EMBL" id="JAHLFQ010000122">
    <property type="protein sequence ID" value="MBU3804202.1"/>
    <property type="molecule type" value="Genomic_DNA"/>
</dbReference>
<evidence type="ECO:0000256" key="2">
    <source>
        <dbReference type="SAM" id="MobiDB-lite"/>
    </source>
</evidence>
<organism evidence="5 6">
    <name type="scientific">Candidatus Cellulosilyticum pullistercoris</name>
    <dbReference type="NCBI Taxonomy" id="2838521"/>
    <lineage>
        <taxon>Bacteria</taxon>
        <taxon>Bacillati</taxon>
        <taxon>Bacillota</taxon>
        <taxon>Clostridia</taxon>
        <taxon>Lachnospirales</taxon>
        <taxon>Cellulosilyticaceae</taxon>
        <taxon>Cellulosilyticum</taxon>
    </lineage>
</organism>